<dbReference type="EMBL" id="HBUE01180331">
    <property type="protein sequence ID" value="CAG6519857.1"/>
    <property type="molecule type" value="Transcribed_RNA"/>
</dbReference>
<protein>
    <submittedName>
        <fullName evidence="1">(northern house mosquito) hypothetical protein</fullName>
    </submittedName>
</protein>
<evidence type="ECO:0000313" key="1">
    <source>
        <dbReference type="EMBL" id="CAG6571415.1"/>
    </source>
</evidence>
<dbReference type="EMBL" id="HBUE01054898">
    <property type="protein sequence ID" value="CAG6466095.1"/>
    <property type="molecule type" value="Transcribed_RNA"/>
</dbReference>
<dbReference type="EMBL" id="HBUE01180330">
    <property type="protein sequence ID" value="CAG6519855.1"/>
    <property type="molecule type" value="Transcribed_RNA"/>
</dbReference>
<name>A0A8D8JCY7_CULPI</name>
<dbReference type="EMBL" id="HBUE01054899">
    <property type="protein sequence ID" value="CAG6466097.1"/>
    <property type="molecule type" value="Transcribed_RNA"/>
</dbReference>
<proteinExistence type="predicted"/>
<dbReference type="AlphaFoldDB" id="A0A8D8JCY7"/>
<dbReference type="EMBL" id="HBUE01285930">
    <property type="protein sequence ID" value="CAG6571415.1"/>
    <property type="molecule type" value="Transcribed_RNA"/>
</dbReference>
<sequence>MLNITTLELNNFRSSFTLKPKQQKLDQHFQCTSSLWHWSNKYISANTFEAKESSLFCIKHFCQKHKLVCEPSLIYSPSNDSRVDVKFSKTLSSKVYAFSK</sequence>
<accession>A0A8D8JCY7</accession>
<organism evidence="1">
    <name type="scientific">Culex pipiens</name>
    <name type="common">House mosquito</name>
    <dbReference type="NCBI Taxonomy" id="7175"/>
    <lineage>
        <taxon>Eukaryota</taxon>
        <taxon>Metazoa</taxon>
        <taxon>Ecdysozoa</taxon>
        <taxon>Arthropoda</taxon>
        <taxon>Hexapoda</taxon>
        <taxon>Insecta</taxon>
        <taxon>Pterygota</taxon>
        <taxon>Neoptera</taxon>
        <taxon>Endopterygota</taxon>
        <taxon>Diptera</taxon>
        <taxon>Nematocera</taxon>
        <taxon>Culicoidea</taxon>
        <taxon>Culicidae</taxon>
        <taxon>Culicinae</taxon>
        <taxon>Culicini</taxon>
        <taxon>Culex</taxon>
        <taxon>Culex</taxon>
    </lineage>
</organism>
<reference evidence="1" key="1">
    <citation type="submission" date="2021-05" db="EMBL/GenBank/DDBJ databases">
        <authorList>
            <person name="Alioto T."/>
            <person name="Alioto T."/>
            <person name="Gomez Garrido J."/>
        </authorList>
    </citation>
    <scope>NUCLEOTIDE SEQUENCE</scope>
</reference>
<dbReference type="EMBL" id="HBUE01285931">
    <property type="protein sequence ID" value="CAG6571417.1"/>
    <property type="molecule type" value="Transcribed_RNA"/>
</dbReference>